<gene>
    <name evidence="2" type="ORF">DS421_19g664950</name>
</gene>
<reference evidence="2 3" key="1">
    <citation type="submission" date="2020-01" db="EMBL/GenBank/DDBJ databases">
        <title>Genome sequence of Arachis hypogaea, cultivar Shitouqi.</title>
        <authorList>
            <person name="Zhuang W."/>
            <person name="Chen H."/>
            <person name="Varshney R."/>
            <person name="Wang D."/>
            <person name="Ming R."/>
        </authorList>
    </citation>
    <scope>NUCLEOTIDE SEQUENCE [LARGE SCALE GENOMIC DNA]</scope>
    <source>
        <tissue evidence="2">Young leaf</tissue>
    </source>
</reference>
<organism evidence="2 3">
    <name type="scientific">Arachis hypogaea</name>
    <name type="common">Peanut</name>
    <dbReference type="NCBI Taxonomy" id="3818"/>
    <lineage>
        <taxon>Eukaryota</taxon>
        <taxon>Viridiplantae</taxon>
        <taxon>Streptophyta</taxon>
        <taxon>Embryophyta</taxon>
        <taxon>Tracheophyta</taxon>
        <taxon>Spermatophyta</taxon>
        <taxon>Magnoliopsida</taxon>
        <taxon>eudicotyledons</taxon>
        <taxon>Gunneridae</taxon>
        <taxon>Pentapetalae</taxon>
        <taxon>rosids</taxon>
        <taxon>fabids</taxon>
        <taxon>Fabales</taxon>
        <taxon>Fabaceae</taxon>
        <taxon>Papilionoideae</taxon>
        <taxon>50 kb inversion clade</taxon>
        <taxon>dalbergioids sensu lato</taxon>
        <taxon>Dalbergieae</taxon>
        <taxon>Pterocarpus clade</taxon>
        <taxon>Arachis</taxon>
    </lineage>
</organism>
<name>A0A6B9VDV7_ARAHY</name>
<accession>A0A6B9VDV7</accession>
<dbReference type="AlphaFoldDB" id="A0A6B9VDV7"/>
<evidence type="ECO:0000256" key="1">
    <source>
        <dbReference type="SAM" id="MobiDB-lite"/>
    </source>
</evidence>
<sequence>MAPKSAAMKTLRATRKNIVARDIQLKEASDAATRSSPSKSDWGASASRKVILVTRPSVSANSLYLHH</sequence>
<evidence type="ECO:0000313" key="3">
    <source>
        <dbReference type="Proteomes" id="UP000464620"/>
    </source>
</evidence>
<evidence type="ECO:0000313" key="2">
    <source>
        <dbReference type="EMBL" id="QHN78851.1"/>
    </source>
</evidence>
<dbReference type="EMBL" id="CP031001">
    <property type="protein sequence ID" value="QHN78851.1"/>
    <property type="molecule type" value="Genomic_DNA"/>
</dbReference>
<protein>
    <submittedName>
        <fullName evidence="2">Uncharacterized protein</fullName>
    </submittedName>
</protein>
<feature type="region of interest" description="Disordered" evidence="1">
    <location>
        <begin position="27"/>
        <end position="46"/>
    </location>
</feature>
<proteinExistence type="predicted"/>
<dbReference type="Proteomes" id="UP000464620">
    <property type="component" value="Chromosome B09"/>
</dbReference>